<comment type="caution">
    <text evidence="1">The sequence shown here is derived from an EMBL/GenBank/DDBJ whole genome shotgun (WGS) entry which is preliminary data.</text>
</comment>
<accession>A0ABQ9XGZ6</accession>
<gene>
    <name evidence="1" type="ORF">BLNAU_14340</name>
</gene>
<dbReference type="EMBL" id="JARBJD010000131">
    <property type="protein sequence ID" value="KAK2950669.1"/>
    <property type="molecule type" value="Genomic_DNA"/>
</dbReference>
<evidence type="ECO:0000313" key="2">
    <source>
        <dbReference type="Proteomes" id="UP001281761"/>
    </source>
</evidence>
<organism evidence="1 2">
    <name type="scientific">Blattamonas nauphoetae</name>
    <dbReference type="NCBI Taxonomy" id="2049346"/>
    <lineage>
        <taxon>Eukaryota</taxon>
        <taxon>Metamonada</taxon>
        <taxon>Preaxostyla</taxon>
        <taxon>Oxymonadida</taxon>
        <taxon>Blattamonas</taxon>
    </lineage>
</organism>
<proteinExistence type="predicted"/>
<reference evidence="1 2" key="1">
    <citation type="journal article" date="2022" name="bioRxiv">
        <title>Genomics of Preaxostyla Flagellates Illuminates Evolutionary Transitions and the Path Towards Mitochondrial Loss.</title>
        <authorList>
            <person name="Novak L.V.F."/>
            <person name="Treitli S.C."/>
            <person name="Pyrih J."/>
            <person name="Halakuc P."/>
            <person name="Pipaliya S.V."/>
            <person name="Vacek V."/>
            <person name="Brzon O."/>
            <person name="Soukal P."/>
            <person name="Eme L."/>
            <person name="Dacks J.B."/>
            <person name="Karnkowska A."/>
            <person name="Elias M."/>
            <person name="Hampl V."/>
        </authorList>
    </citation>
    <scope>NUCLEOTIDE SEQUENCE [LARGE SCALE GENOMIC DNA]</scope>
    <source>
        <strain evidence="1">NAU3</strain>
        <tissue evidence="1">Gut</tissue>
    </source>
</reference>
<sequence length="106" mass="11986">MQPQRLFSTQIIFFHKHLNHPLTISICPILDPRTNGAVVRTDKSLAFTLPRTSMQCGIVKCTVTWIDSTIHVSSRLIIRVTVRTVLADEPSCRQMVLEAEATTNMH</sequence>
<name>A0ABQ9XGZ6_9EUKA</name>
<evidence type="ECO:0000313" key="1">
    <source>
        <dbReference type="EMBL" id="KAK2950669.1"/>
    </source>
</evidence>
<dbReference type="Proteomes" id="UP001281761">
    <property type="component" value="Unassembled WGS sequence"/>
</dbReference>
<protein>
    <submittedName>
        <fullName evidence="1">Uncharacterized protein</fullName>
    </submittedName>
</protein>
<keyword evidence="2" id="KW-1185">Reference proteome</keyword>